<evidence type="ECO:0000313" key="2">
    <source>
        <dbReference type="Proteomes" id="UP000269396"/>
    </source>
</evidence>
<sequence length="114" mass="12673">MQLDDLDVVNDLTVLSPTQQQIQKKTTSIAAASVAVGLNIRKVNSKILRYNTTCTNEMTTDREDLKDETTFADLGSINDEHAGPDADLKARRGKARANFATEEHLEFETIVNQH</sequence>
<dbReference type="Proteomes" id="UP000269396">
    <property type="component" value="Unassembled WGS sequence"/>
</dbReference>
<keyword evidence="2" id="KW-1185">Reference proteome</keyword>
<evidence type="ECO:0000313" key="1">
    <source>
        <dbReference type="EMBL" id="VDO74683.1"/>
    </source>
</evidence>
<accession>A0A183NFW6</accession>
<name>A0A183NFW6_9TREM</name>
<gene>
    <name evidence="1" type="ORF">SMTD_LOCUS1002</name>
</gene>
<dbReference type="EMBL" id="UZAL01001027">
    <property type="protein sequence ID" value="VDO74683.1"/>
    <property type="molecule type" value="Genomic_DNA"/>
</dbReference>
<proteinExistence type="predicted"/>
<organism evidence="1 2">
    <name type="scientific">Schistosoma mattheei</name>
    <dbReference type="NCBI Taxonomy" id="31246"/>
    <lineage>
        <taxon>Eukaryota</taxon>
        <taxon>Metazoa</taxon>
        <taxon>Spiralia</taxon>
        <taxon>Lophotrochozoa</taxon>
        <taxon>Platyhelminthes</taxon>
        <taxon>Trematoda</taxon>
        <taxon>Digenea</taxon>
        <taxon>Strigeidida</taxon>
        <taxon>Schistosomatoidea</taxon>
        <taxon>Schistosomatidae</taxon>
        <taxon>Schistosoma</taxon>
    </lineage>
</organism>
<dbReference type="AlphaFoldDB" id="A0A183NFW6"/>
<protein>
    <submittedName>
        <fullName evidence="1">Uncharacterized protein</fullName>
    </submittedName>
</protein>
<reference evidence="1 2" key="1">
    <citation type="submission" date="2018-11" db="EMBL/GenBank/DDBJ databases">
        <authorList>
            <consortium name="Pathogen Informatics"/>
        </authorList>
    </citation>
    <scope>NUCLEOTIDE SEQUENCE [LARGE SCALE GENOMIC DNA]</scope>
    <source>
        <strain>Denwood</strain>
        <strain evidence="2">Zambia</strain>
    </source>
</reference>